<keyword evidence="4 5" id="KW-0539">Nucleus</keyword>
<evidence type="ECO:0000313" key="7">
    <source>
        <dbReference type="Proteomes" id="UP001165740"/>
    </source>
</evidence>
<feature type="compositionally biased region" description="Basic residues" evidence="6">
    <location>
        <begin position="299"/>
        <end position="311"/>
    </location>
</feature>
<protein>
    <recommendedName>
        <fullName evidence="5">Ribosome biogenesis regulatory protein</fullName>
    </recommendedName>
</protein>
<dbReference type="GeneID" id="106060067"/>
<evidence type="ECO:0000256" key="2">
    <source>
        <dbReference type="ARBA" id="ARBA00010077"/>
    </source>
</evidence>
<dbReference type="GO" id="GO:0042273">
    <property type="term" value="P:ribosomal large subunit biogenesis"/>
    <property type="evidence" value="ECO:0007669"/>
    <property type="project" value="TreeGrafter"/>
</dbReference>
<feature type="compositionally biased region" description="Basic residues" evidence="6">
    <location>
        <begin position="321"/>
        <end position="334"/>
    </location>
</feature>
<dbReference type="Proteomes" id="UP001165740">
    <property type="component" value="Chromosome 2"/>
</dbReference>
<dbReference type="GO" id="GO:0005730">
    <property type="term" value="C:nucleolus"/>
    <property type="evidence" value="ECO:0007669"/>
    <property type="project" value="TreeGrafter"/>
</dbReference>
<sequence length="334" mass="37966">MASKQTVVDSILTTSPSIPSTTVENAALIDIDEGLLMSSNVVHDLKEFRQNTETVLKRISRDATQVLFNSLWQLPVEQVEGNYLITLPEIKMWLPREKPVPKKKPLTKWQEYAKGKGILNKKKSRMVYDEASGEYKPRWGYKRANDDTKQWLIEVPANADPFEDQFAKRQTAKKERVAKNELHRLRNIARAQKVKVPGVGLTPTENPSKDHLSKALAVAHKSTASIGKFTEKLPKEKPSKFTGKKRKFEPSIGNLMKEKEKQLQMLEINAKKIPTIDVTKATNRALREEERSKTQERRPSKKTPKKLRGKKAALGGEKVRKGGGNKKTRGKRRL</sequence>
<dbReference type="GO" id="GO:0030687">
    <property type="term" value="C:preribosome, large subunit precursor"/>
    <property type="evidence" value="ECO:0007669"/>
    <property type="project" value="TreeGrafter"/>
</dbReference>
<comment type="subcellular location">
    <subcellularLocation>
        <location evidence="1 5">Nucleus</location>
    </subcellularLocation>
</comment>
<gene>
    <name evidence="8" type="primary">LOC106060067</name>
</gene>
<evidence type="ECO:0000256" key="1">
    <source>
        <dbReference type="ARBA" id="ARBA00004123"/>
    </source>
</evidence>
<feature type="region of interest" description="Disordered" evidence="6">
    <location>
        <begin position="282"/>
        <end position="334"/>
    </location>
</feature>
<dbReference type="AlphaFoldDB" id="A0A9W2ZPQ6"/>
<evidence type="ECO:0000256" key="5">
    <source>
        <dbReference type="RuleBase" id="RU364132"/>
    </source>
</evidence>
<feature type="compositionally biased region" description="Basic and acidic residues" evidence="6">
    <location>
        <begin position="285"/>
        <end position="298"/>
    </location>
</feature>
<dbReference type="PANTHER" id="PTHR17602:SF4">
    <property type="entry name" value="RIBOSOME BIOGENESIS REGULATORY PROTEIN HOMOLOG"/>
    <property type="match status" value="1"/>
</dbReference>
<keyword evidence="3 5" id="KW-0690">Ribosome biogenesis</keyword>
<organism evidence="7 8">
    <name type="scientific">Biomphalaria glabrata</name>
    <name type="common">Bloodfluke planorb</name>
    <name type="synonym">Freshwater snail</name>
    <dbReference type="NCBI Taxonomy" id="6526"/>
    <lineage>
        <taxon>Eukaryota</taxon>
        <taxon>Metazoa</taxon>
        <taxon>Spiralia</taxon>
        <taxon>Lophotrochozoa</taxon>
        <taxon>Mollusca</taxon>
        <taxon>Gastropoda</taxon>
        <taxon>Heterobranchia</taxon>
        <taxon>Euthyneura</taxon>
        <taxon>Panpulmonata</taxon>
        <taxon>Hygrophila</taxon>
        <taxon>Lymnaeoidea</taxon>
        <taxon>Planorbidae</taxon>
        <taxon>Biomphalaria</taxon>
    </lineage>
</organism>
<comment type="function">
    <text evidence="5">Involved in ribosomal large subunit assembly.</text>
</comment>
<dbReference type="Pfam" id="PF04939">
    <property type="entry name" value="RRS1"/>
    <property type="match status" value="1"/>
</dbReference>
<evidence type="ECO:0000256" key="4">
    <source>
        <dbReference type="ARBA" id="ARBA00023242"/>
    </source>
</evidence>
<keyword evidence="7" id="KW-1185">Reference proteome</keyword>
<dbReference type="InterPro" id="IPR007023">
    <property type="entry name" value="Ribosom_reg"/>
</dbReference>
<comment type="similarity">
    <text evidence="2 5">Belongs to the RRS1 family.</text>
</comment>
<dbReference type="OrthoDB" id="28455at2759"/>
<dbReference type="GO" id="GO:0000447">
    <property type="term" value="P:endonucleolytic cleavage in ITS1 to separate SSU-rRNA from 5.8S rRNA and LSU-rRNA from tricistronic rRNA transcript (SSU-rRNA, 5.8S rRNA, LSU-rRNA)"/>
    <property type="evidence" value="ECO:0007669"/>
    <property type="project" value="TreeGrafter"/>
</dbReference>
<name>A0A9W2ZPQ6_BIOGL</name>
<proteinExistence type="inferred from homology"/>
<accession>A0A9W2ZPQ6</accession>
<evidence type="ECO:0000313" key="8">
    <source>
        <dbReference type="RefSeq" id="XP_055876956.1"/>
    </source>
</evidence>
<evidence type="ECO:0000256" key="6">
    <source>
        <dbReference type="SAM" id="MobiDB-lite"/>
    </source>
</evidence>
<reference evidence="8" key="1">
    <citation type="submission" date="2025-08" db="UniProtKB">
        <authorList>
            <consortium name="RefSeq"/>
        </authorList>
    </citation>
    <scope>IDENTIFICATION</scope>
</reference>
<evidence type="ECO:0000256" key="3">
    <source>
        <dbReference type="ARBA" id="ARBA00022517"/>
    </source>
</evidence>
<dbReference type="RefSeq" id="XP_055876956.1">
    <property type="nucleotide sequence ID" value="XM_056020981.1"/>
</dbReference>
<dbReference type="OMA" id="NAQFLFN"/>
<dbReference type="PANTHER" id="PTHR17602">
    <property type="entry name" value="RIBOSOME BIOGENESIS REGULATORY PROTEIN"/>
    <property type="match status" value="1"/>
</dbReference>